<proteinExistence type="predicted"/>
<feature type="signal peptide" evidence="2">
    <location>
        <begin position="1"/>
        <end position="35"/>
    </location>
</feature>
<dbReference type="InterPro" id="IPR027385">
    <property type="entry name" value="Beta-barrel_OMP"/>
</dbReference>
<organism evidence="4 5">
    <name type="scientific">Aerophobetes bacterium</name>
    <dbReference type="NCBI Taxonomy" id="2030807"/>
    <lineage>
        <taxon>Bacteria</taxon>
        <taxon>Candidatus Aerophobota</taxon>
    </lineage>
</organism>
<dbReference type="InterPro" id="IPR011250">
    <property type="entry name" value="OMP/PagP_B-barrel"/>
</dbReference>
<comment type="caution">
    <text evidence="4">The sequence shown here is derived from an EMBL/GenBank/DDBJ whole genome shotgun (WGS) entry which is preliminary data.</text>
</comment>
<evidence type="ECO:0000313" key="4">
    <source>
        <dbReference type="EMBL" id="TET07838.1"/>
    </source>
</evidence>
<dbReference type="SUPFAM" id="SSF56925">
    <property type="entry name" value="OMPA-like"/>
    <property type="match status" value="1"/>
</dbReference>
<gene>
    <name evidence="4" type="ORF">E3J84_06980</name>
</gene>
<evidence type="ECO:0000256" key="1">
    <source>
        <dbReference type="ARBA" id="ARBA00022729"/>
    </source>
</evidence>
<evidence type="ECO:0000259" key="3">
    <source>
        <dbReference type="Pfam" id="PF13505"/>
    </source>
</evidence>
<dbReference type="EMBL" id="SOKJ01000400">
    <property type="protein sequence ID" value="TET07838.1"/>
    <property type="molecule type" value="Genomic_DNA"/>
</dbReference>
<accession>A0A523RQ03</accession>
<feature type="domain" description="Outer membrane protein beta-barrel" evidence="3">
    <location>
        <begin position="25"/>
        <end position="197"/>
    </location>
</feature>
<keyword evidence="1 2" id="KW-0732">Signal</keyword>
<dbReference type="Gene3D" id="2.40.160.20">
    <property type="match status" value="1"/>
</dbReference>
<dbReference type="Proteomes" id="UP000316360">
    <property type="component" value="Unassembled WGS sequence"/>
</dbReference>
<evidence type="ECO:0000313" key="5">
    <source>
        <dbReference type="Proteomes" id="UP000316360"/>
    </source>
</evidence>
<sequence>MRKGENRMDLRKYKKLTLMLLTVGLILGLMSAAQAQPETGFGLKGGMFMPRDQDVKDIWGNGVTYGVDYLYAFPPYGIAFGVEYFSRAVDITVFPFTDRIEWSVVPITGTFLYFIPGTGGFSPYVGAGIGYYMARLRWDEAFLGIPVFGLSVDNSGIGYHAQGGFTLGKHFFAEVKYSTATLEGLDVGGLTIFAGYRT</sequence>
<dbReference type="AlphaFoldDB" id="A0A523RQ03"/>
<protein>
    <recommendedName>
        <fullName evidence="3">Outer membrane protein beta-barrel domain-containing protein</fullName>
    </recommendedName>
</protein>
<dbReference type="Pfam" id="PF13505">
    <property type="entry name" value="OMP_b-brl"/>
    <property type="match status" value="1"/>
</dbReference>
<evidence type="ECO:0000256" key="2">
    <source>
        <dbReference type="SAM" id="SignalP"/>
    </source>
</evidence>
<reference evidence="4 5" key="1">
    <citation type="submission" date="2019-03" db="EMBL/GenBank/DDBJ databases">
        <title>Metabolic potential of uncultured bacteria and archaea associated with petroleum seepage in deep-sea sediments.</title>
        <authorList>
            <person name="Dong X."/>
            <person name="Hubert C."/>
        </authorList>
    </citation>
    <scope>NUCLEOTIDE SEQUENCE [LARGE SCALE GENOMIC DNA]</scope>
    <source>
        <strain evidence="4">E44_bin7</strain>
    </source>
</reference>
<feature type="chain" id="PRO_5022209988" description="Outer membrane protein beta-barrel domain-containing protein" evidence="2">
    <location>
        <begin position="36"/>
        <end position="198"/>
    </location>
</feature>
<name>A0A523RQ03_UNCAE</name>